<evidence type="ECO:0000256" key="4">
    <source>
        <dbReference type="SAM" id="MobiDB-lite"/>
    </source>
</evidence>
<organism evidence="6 7">
    <name type="scientific">Periconia macrospinosa</name>
    <dbReference type="NCBI Taxonomy" id="97972"/>
    <lineage>
        <taxon>Eukaryota</taxon>
        <taxon>Fungi</taxon>
        <taxon>Dikarya</taxon>
        <taxon>Ascomycota</taxon>
        <taxon>Pezizomycotina</taxon>
        <taxon>Dothideomycetes</taxon>
        <taxon>Pleosporomycetidae</taxon>
        <taxon>Pleosporales</taxon>
        <taxon>Massarineae</taxon>
        <taxon>Periconiaceae</taxon>
        <taxon>Periconia</taxon>
    </lineage>
</organism>
<keyword evidence="7" id="KW-1185">Reference proteome</keyword>
<keyword evidence="5" id="KW-0472">Membrane</keyword>
<dbReference type="GO" id="GO:0043386">
    <property type="term" value="P:mycotoxin biosynthetic process"/>
    <property type="evidence" value="ECO:0007669"/>
    <property type="project" value="InterPro"/>
</dbReference>
<keyword evidence="2" id="KW-0560">Oxidoreductase</keyword>
<dbReference type="STRING" id="97972.A0A2V1E558"/>
<evidence type="ECO:0000256" key="2">
    <source>
        <dbReference type="ARBA" id="ARBA00023002"/>
    </source>
</evidence>
<dbReference type="PANTHER" id="PTHR33365:SF11">
    <property type="entry name" value="TAT PATHWAY SIGNAL SEQUENCE"/>
    <property type="match status" value="1"/>
</dbReference>
<comment type="pathway">
    <text evidence="1">Mycotoxin biosynthesis.</text>
</comment>
<accession>A0A2V1E558</accession>
<feature type="region of interest" description="Disordered" evidence="4">
    <location>
        <begin position="1"/>
        <end position="57"/>
    </location>
</feature>
<evidence type="ECO:0000256" key="3">
    <source>
        <dbReference type="ARBA" id="ARBA00035112"/>
    </source>
</evidence>
<dbReference type="Proteomes" id="UP000244855">
    <property type="component" value="Unassembled WGS sequence"/>
</dbReference>
<name>A0A2V1E558_9PLEO</name>
<dbReference type="EMBL" id="KZ805314">
    <property type="protein sequence ID" value="PVI05486.1"/>
    <property type="molecule type" value="Genomic_DNA"/>
</dbReference>
<dbReference type="Pfam" id="PF11807">
    <property type="entry name" value="UstYa"/>
    <property type="match status" value="1"/>
</dbReference>
<dbReference type="GO" id="GO:0016491">
    <property type="term" value="F:oxidoreductase activity"/>
    <property type="evidence" value="ECO:0007669"/>
    <property type="project" value="UniProtKB-KW"/>
</dbReference>
<reference evidence="6 7" key="1">
    <citation type="journal article" date="2018" name="Sci. Rep.">
        <title>Comparative genomics provides insights into the lifestyle and reveals functional heterogeneity of dark septate endophytic fungi.</title>
        <authorList>
            <person name="Knapp D.G."/>
            <person name="Nemeth J.B."/>
            <person name="Barry K."/>
            <person name="Hainaut M."/>
            <person name="Henrissat B."/>
            <person name="Johnson J."/>
            <person name="Kuo A."/>
            <person name="Lim J.H.P."/>
            <person name="Lipzen A."/>
            <person name="Nolan M."/>
            <person name="Ohm R.A."/>
            <person name="Tamas L."/>
            <person name="Grigoriev I.V."/>
            <person name="Spatafora J.W."/>
            <person name="Nagy L.G."/>
            <person name="Kovacs G.M."/>
        </authorList>
    </citation>
    <scope>NUCLEOTIDE SEQUENCE [LARGE SCALE GENOMIC DNA]</scope>
    <source>
        <strain evidence="6 7">DSE2036</strain>
    </source>
</reference>
<evidence type="ECO:0000256" key="5">
    <source>
        <dbReference type="SAM" id="Phobius"/>
    </source>
</evidence>
<keyword evidence="5" id="KW-0812">Transmembrane</keyword>
<comment type="similarity">
    <text evidence="3">Belongs to the ustYa family.</text>
</comment>
<dbReference type="AlphaFoldDB" id="A0A2V1E558"/>
<sequence>MPRSPRKPNYASIPIAAPLIADRTSQQDDASYDEDEDEKYTTSPSPPSSPSSNDPERQWSLIRTHQAEEKEIQTLRLRSRLRTKTSLYIARFRRFRWLIDFVLLLVNISLSALLLLGFWKEMDVKNTLQVGGDFGGDGPKFPTKVVRFEADVDRRYVPHVNASGGFFEGETVRAWEGLMGGEAPVVGGKGEVEETSGDGKVMFATAMSEQLRCVFLMAKIYSGVEGAMRDRLPEDYDAQFMHCVEYLRQGIMCSADMAMEPLKEEDDGGKGGNWDGYHVCKDRSHVMPYLEEQIADGIRMVRPIHGGSR</sequence>
<proteinExistence type="inferred from homology"/>
<evidence type="ECO:0000313" key="7">
    <source>
        <dbReference type="Proteomes" id="UP000244855"/>
    </source>
</evidence>
<dbReference type="PANTHER" id="PTHR33365">
    <property type="entry name" value="YALI0B05434P"/>
    <property type="match status" value="1"/>
</dbReference>
<feature type="transmembrane region" description="Helical" evidence="5">
    <location>
        <begin position="97"/>
        <end position="119"/>
    </location>
</feature>
<dbReference type="InterPro" id="IPR021765">
    <property type="entry name" value="UstYa-like"/>
</dbReference>
<protein>
    <submittedName>
        <fullName evidence="6">Uncharacterized protein</fullName>
    </submittedName>
</protein>
<evidence type="ECO:0000313" key="6">
    <source>
        <dbReference type="EMBL" id="PVI05486.1"/>
    </source>
</evidence>
<keyword evidence="5" id="KW-1133">Transmembrane helix</keyword>
<gene>
    <name evidence="6" type="ORF">DM02DRAFT_686481</name>
</gene>
<dbReference type="OrthoDB" id="3687641at2759"/>
<evidence type="ECO:0000256" key="1">
    <source>
        <dbReference type="ARBA" id="ARBA00004685"/>
    </source>
</evidence>